<accession>A0A8H3J2R1</accession>
<reference evidence="1" key="1">
    <citation type="submission" date="2021-03" db="EMBL/GenBank/DDBJ databases">
        <authorList>
            <person name="Tagirdzhanova G."/>
        </authorList>
    </citation>
    <scope>NUCLEOTIDE SEQUENCE</scope>
</reference>
<dbReference type="EMBL" id="CAJPDT010000121">
    <property type="protein sequence ID" value="CAF9939626.1"/>
    <property type="molecule type" value="Genomic_DNA"/>
</dbReference>
<protein>
    <submittedName>
        <fullName evidence="1">Uncharacterized protein</fullName>
    </submittedName>
</protein>
<dbReference type="AlphaFoldDB" id="A0A8H3J2R1"/>
<proteinExistence type="predicted"/>
<evidence type="ECO:0000313" key="2">
    <source>
        <dbReference type="Proteomes" id="UP000664534"/>
    </source>
</evidence>
<comment type="caution">
    <text evidence="1">The sequence shown here is derived from an EMBL/GenBank/DDBJ whole genome shotgun (WGS) entry which is preliminary data.</text>
</comment>
<gene>
    <name evidence="1" type="ORF">IMSHALPRED_001574</name>
</gene>
<evidence type="ECO:0000313" key="1">
    <source>
        <dbReference type="EMBL" id="CAF9939626.1"/>
    </source>
</evidence>
<organism evidence="1 2">
    <name type="scientific">Imshaugia aleurites</name>
    <dbReference type="NCBI Taxonomy" id="172621"/>
    <lineage>
        <taxon>Eukaryota</taxon>
        <taxon>Fungi</taxon>
        <taxon>Dikarya</taxon>
        <taxon>Ascomycota</taxon>
        <taxon>Pezizomycotina</taxon>
        <taxon>Lecanoromycetes</taxon>
        <taxon>OSLEUM clade</taxon>
        <taxon>Lecanoromycetidae</taxon>
        <taxon>Lecanorales</taxon>
        <taxon>Lecanorineae</taxon>
        <taxon>Parmeliaceae</taxon>
        <taxon>Imshaugia</taxon>
    </lineage>
</organism>
<dbReference type="Proteomes" id="UP000664534">
    <property type="component" value="Unassembled WGS sequence"/>
</dbReference>
<sequence length="268" mass="30042">MVTFVPYHTSAGQSTIVNFGGLLITGFLEPPPGRCFLFRQTYKHNITGPVPPNLRKLLDSPNRPKGPLLHFHQFQTEYFRVESGLMGIEIDGARKSVTSDDGEISVKAGPIHQFFIHPDSPGDMTIQDGGDAYTPAPAWVPFRRTVGYWTCVILGRWIGGLLGYKPFFREYTTDWDYAVAKMKGSFFQRHLVEDSFAVAKSWPDQMRLSEGQKPSNAEFEQWTCQLQRQENGVDEFNGIAQVNGFAKLNGVVDGSDTENAGQGIKFRK</sequence>
<keyword evidence="2" id="KW-1185">Reference proteome</keyword>
<name>A0A8H3J2R1_9LECA</name>
<dbReference type="OrthoDB" id="9976870at2759"/>